<organism evidence="15 16">
    <name type="scientific">Panicum miliaceum</name>
    <name type="common">Proso millet</name>
    <name type="synonym">Broomcorn millet</name>
    <dbReference type="NCBI Taxonomy" id="4540"/>
    <lineage>
        <taxon>Eukaryota</taxon>
        <taxon>Viridiplantae</taxon>
        <taxon>Streptophyta</taxon>
        <taxon>Embryophyta</taxon>
        <taxon>Tracheophyta</taxon>
        <taxon>Spermatophyta</taxon>
        <taxon>Magnoliopsida</taxon>
        <taxon>Liliopsida</taxon>
        <taxon>Poales</taxon>
        <taxon>Poaceae</taxon>
        <taxon>PACMAD clade</taxon>
        <taxon>Panicoideae</taxon>
        <taxon>Panicodae</taxon>
        <taxon>Paniceae</taxon>
        <taxon>Panicinae</taxon>
        <taxon>Panicum</taxon>
        <taxon>Panicum sect. Panicum</taxon>
    </lineage>
</organism>
<proteinExistence type="inferred from homology"/>
<dbReference type="SUPFAM" id="SSF56784">
    <property type="entry name" value="HAD-like"/>
    <property type="match status" value="1"/>
</dbReference>
<keyword evidence="10" id="KW-0718">Serine biosynthesis</keyword>
<feature type="domain" description="Cyclin-like" evidence="14">
    <location>
        <begin position="460"/>
        <end position="544"/>
    </location>
</feature>
<comment type="caution">
    <text evidence="15">The sequence shown here is derived from an EMBL/GenBank/DDBJ whole genome shotgun (WGS) entry which is preliminary data.</text>
</comment>
<dbReference type="InterPro" id="IPR023214">
    <property type="entry name" value="HAD_sf"/>
</dbReference>
<keyword evidence="4" id="KW-0028">Amino-acid biosynthesis</keyword>
<evidence type="ECO:0000256" key="1">
    <source>
        <dbReference type="ARBA" id="ARBA00001946"/>
    </source>
</evidence>
<name>A0A3L6SVL0_PANMI</name>
<keyword evidence="11" id="KW-0131">Cell cycle</keyword>
<evidence type="ECO:0000256" key="11">
    <source>
        <dbReference type="ARBA" id="ARBA00023306"/>
    </source>
</evidence>
<feature type="region of interest" description="Disordered" evidence="13">
    <location>
        <begin position="209"/>
        <end position="260"/>
    </location>
</feature>
<dbReference type="Pfam" id="PF00134">
    <property type="entry name" value="Cyclin_N"/>
    <property type="match status" value="1"/>
</dbReference>
<dbReference type="SUPFAM" id="SSF47954">
    <property type="entry name" value="Cyclin-like"/>
    <property type="match status" value="2"/>
</dbReference>
<keyword evidence="16" id="KW-1185">Reference proteome</keyword>
<dbReference type="InterPro" id="IPR004367">
    <property type="entry name" value="Cyclin_C-dom"/>
</dbReference>
<sequence>MRRAVTGEVGDVVRTWCDADAVCFDVDSTVCLDEGIHELADFCGAGQAVAQWTAKAMAGSVAFEEALAARLSLFKPSIEQVQDCIEQRPPRISSGIAELIEKLKARNTDVYLVSWGFRQMIKPVALELGVPLENIFANQFPVRNLWRKCRYKSVVMIGDGATDLEARQPSGADFFICYGGVQMREDYMAGRKEKHVPIACQATSGRITRSKAAVSRTRSGAAPSVPLPLKDKQKHAATGKMKRGASDENSYADAGASAPQPKKRMVLKNVTNISCANACKKCTAVTKLQPGPSQKVGQSINKQCSNKIPKLLPLAAGESLFVNDSNSAEETQKVYLLAQKKKQTVLVENKGALPLQNIEQNRDIAFHEAFFEERNARNKLETAALKAGDSDDLNIVDIDKNNVDPQMCVTYVAEIYRNLMASETPFCAYLIPQLIRRPRPNYMETLQRDITTSMRGLLIDWLVEVSEEYKLVADTLYLTVYLIDQFLSQNFIEMQKLQLLGITSMLIASKYEEFCAPSVEEFCTITDSTYQKAEVLEMERKVLDDLGFHLSVPTANIFLRRFLRAAQASCINPTLEYYTSYKSSNIRMCVCALQKLQHNTNNCPLKSIREKYGQQKFECVANLRSPELLQSLFT</sequence>
<evidence type="ECO:0000256" key="10">
    <source>
        <dbReference type="ARBA" id="ARBA00023299"/>
    </source>
</evidence>
<reference evidence="16" key="1">
    <citation type="journal article" date="2019" name="Nat. Commun.">
        <title>The genome of broomcorn millet.</title>
        <authorList>
            <person name="Zou C."/>
            <person name="Miki D."/>
            <person name="Li D."/>
            <person name="Tang Q."/>
            <person name="Xiao L."/>
            <person name="Rajput S."/>
            <person name="Deng P."/>
            <person name="Jia W."/>
            <person name="Huang R."/>
            <person name="Zhang M."/>
            <person name="Sun Y."/>
            <person name="Hu J."/>
            <person name="Fu X."/>
            <person name="Schnable P.S."/>
            <person name="Li F."/>
            <person name="Zhang H."/>
            <person name="Feng B."/>
            <person name="Zhu X."/>
            <person name="Liu R."/>
            <person name="Schnable J.C."/>
            <person name="Zhu J.-K."/>
            <person name="Zhang H."/>
        </authorList>
    </citation>
    <scope>NUCLEOTIDE SEQUENCE [LARGE SCALE GENOMIC DNA]</scope>
</reference>
<keyword evidence="5" id="KW-0132">Cell division</keyword>
<comment type="similarity">
    <text evidence="12">Belongs to the cyclin family.</text>
</comment>
<dbReference type="InterPro" id="IPR050582">
    <property type="entry name" value="HAD-like_SerB"/>
</dbReference>
<dbReference type="PANTHER" id="PTHR43344">
    <property type="entry name" value="PHOSPHOSERINE PHOSPHATASE"/>
    <property type="match status" value="1"/>
</dbReference>
<dbReference type="SMART" id="SM00385">
    <property type="entry name" value="CYCLIN"/>
    <property type="match status" value="1"/>
</dbReference>
<dbReference type="AlphaFoldDB" id="A0A3L6SVL0"/>
<dbReference type="GO" id="GO:0051301">
    <property type="term" value="P:cell division"/>
    <property type="evidence" value="ECO:0007669"/>
    <property type="project" value="UniProtKB-KW"/>
</dbReference>
<dbReference type="Gene3D" id="1.10.472.10">
    <property type="entry name" value="Cyclin-like"/>
    <property type="match status" value="2"/>
</dbReference>
<dbReference type="InterPro" id="IPR036915">
    <property type="entry name" value="Cyclin-like_sf"/>
</dbReference>
<feature type="compositionally biased region" description="Basic residues" evidence="13">
    <location>
        <begin position="232"/>
        <end position="243"/>
    </location>
</feature>
<dbReference type="EC" id="3.1.3.3" evidence="3"/>
<accession>A0A3L6SVL0</accession>
<evidence type="ECO:0000256" key="3">
    <source>
        <dbReference type="ARBA" id="ARBA00012640"/>
    </source>
</evidence>
<dbReference type="NCBIfam" id="TIGR01488">
    <property type="entry name" value="HAD-SF-IB"/>
    <property type="match status" value="1"/>
</dbReference>
<evidence type="ECO:0000256" key="12">
    <source>
        <dbReference type="RuleBase" id="RU000383"/>
    </source>
</evidence>
<dbReference type="GO" id="GO:0036424">
    <property type="term" value="F:L-phosphoserine phosphatase activity"/>
    <property type="evidence" value="ECO:0007669"/>
    <property type="project" value="TreeGrafter"/>
</dbReference>
<dbReference type="InterPro" id="IPR013763">
    <property type="entry name" value="Cyclin-like_dom"/>
</dbReference>
<evidence type="ECO:0000256" key="13">
    <source>
        <dbReference type="SAM" id="MobiDB-lite"/>
    </source>
</evidence>
<evidence type="ECO:0000256" key="2">
    <source>
        <dbReference type="ARBA" id="ARBA00005135"/>
    </source>
</evidence>
<dbReference type="FunFam" id="1.10.150.210:FF:000003">
    <property type="entry name" value="Phosphoserine phosphatase SerB"/>
    <property type="match status" value="1"/>
</dbReference>
<dbReference type="EMBL" id="PQIB02000003">
    <property type="protein sequence ID" value="RLN27468.1"/>
    <property type="molecule type" value="Genomic_DNA"/>
</dbReference>
<dbReference type="GO" id="GO:0000287">
    <property type="term" value="F:magnesium ion binding"/>
    <property type="evidence" value="ECO:0007669"/>
    <property type="project" value="TreeGrafter"/>
</dbReference>
<evidence type="ECO:0000256" key="8">
    <source>
        <dbReference type="ARBA" id="ARBA00022842"/>
    </source>
</evidence>
<dbReference type="PANTHER" id="PTHR43344:SF2">
    <property type="entry name" value="PHOSPHOSERINE PHOSPHATASE"/>
    <property type="match status" value="1"/>
</dbReference>
<dbReference type="Gene3D" id="1.10.150.210">
    <property type="entry name" value="Phosphoserine phosphatase, domain 2"/>
    <property type="match status" value="1"/>
</dbReference>
<evidence type="ECO:0000313" key="16">
    <source>
        <dbReference type="Proteomes" id="UP000275267"/>
    </source>
</evidence>
<dbReference type="InterPro" id="IPR006671">
    <property type="entry name" value="Cyclin_N"/>
</dbReference>
<keyword evidence="7" id="KW-0378">Hydrolase</keyword>
<comment type="cofactor">
    <cofactor evidence="1">
        <name>Mg(2+)</name>
        <dbReference type="ChEBI" id="CHEBI:18420"/>
    </cofactor>
</comment>
<keyword evidence="8" id="KW-0460">Magnesium</keyword>
<dbReference type="Pfam" id="PF00702">
    <property type="entry name" value="Hydrolase"/>
    <property type="match status" value="1"/>
</dbReference>
<evidence type="ECO:0000313" key="15">
    <source>
        <dbReference type="EMBL" id="RLN27468.1"/>
    </source>
</evidence>
<keyword evidence="6" id="KW-0479">Metal-binding</keyword>
<evidence type="ECO:0000259" key="14">
    <source>
        <dbReference type="SMART" id="SM00385"/>
    </source>
</evidence>
<evidence type="ECO:0000256" key="9">
    <source>
        <dbReference type="ARBA" id="ARBA00023127"/>
    </source>
</evidence>
<dbReference type="Proteomes" id="UP000275267">
    <property type="component" value="Unassembled WGS sequence"/>
</dbReference>
<dbReference type="OrthoDB" id="5590282at2759"/>
<dbReference type="Gene3D" id="3.40.50.1000">
    <property type="entry name" value="HAD superfamily/HAD-like"/>
    <property type="match status" value="1"/>
</dbReference>
<dbReference type="GO" id="GO:0009507">
    <property type="term" value="C:chloroplast"/>
    <property type="evidence" value="ECO:0007669"/>
    <property type="project" value="TreeGrafter"/>
</dbReference>
<keyword evidence="9 12" id="KW-0195">Cyclin</keyword>
<evidence type="ECO:0000256" key="5">
    <source>
        <dbReference type="ARBA" id="ARBA00022618"/>
    </source>
</evidence>
<dbReference type="Pfam" id="PF02984">
    <property type="entry name" value="Cyclin_C"/>
    <property type="match status" value="1"/>
</dbReference>
<dbReference type="STRING" id="4540.A0A3L6SVL0"/>
<evidence type="ECO:0000256" key="6">
    <source>
        <dbReference type="ARBA" id="ARBA00022723"/>
    </source>
</evidence>
<dbReference type="InterPro" id="IPR036412">
    <property type="entry name" value="HAD-like_sf"/>
</dbReference>
<evidence type="ECO:0000256" key="7">
    <source>
        <dbReference type="ARBA" id="ARBA00022801"/>
    </source>
</evidence>
<comment type="pathway">
    <text evidence="2">Amino-acid biosynthesis; L-serine biosynthesis; L-serine from 3-phospho-D-glycerate: step 3/3.</text>
</comment>
<dbReference type="GO" id="GO:0006564">
    <property type="term" value="P:L-serine biosynthetic process"/>
    <property type="evidence" value="ECO:0007669"/>
    <property type="project" value="UniProtKB-KW"/>
</dbReference>
<protein>
    <recommendedName>
        <fullName evidence="3">phosphoserine phosphatase</fullName>
        <ecNumber evidence="3">3.1.3.3</ecNumber>
    </recommendedName>
</protein>
<dbReference type="FunFam" id="1.10.472.10:FF:000001">
    <property type="entry name" value="G2/mitotic-specific cyclin"/>
    <property type="match status" value="1"/>
</dbReference>
<gene>
    <name evidence="15" type="ORF">C2845_PM05G16940</name>
</gene>
<evidence type="ECO:0000256" key="4">
    <source>
        <dbReference type="ARBA" id="ARBA00022605"/>
    </source>
</evidence>